<organism evidence="2 3">
    <name type="scientific">Paramarasmius palmivorus</name>
    <dbReference type="NCBI Taxonomy" id="297713"/>
    <lineage>
        <taxon>Eukaryota</taxon>
        <taxon>Fungi</taxon>
        <taxon>Dikarya</taxon>
        <taxon>Basidiomycota</taxon>
        <taxon>Agaricomycotina</taxon>
        <taxon>Agaricomycetes</taxon>
        <taxon>Agaricomycetidae</taxon>
        <taxon>Agaricales</taxon>
        <taxon>Marasmiineae</taxon>
        <taxon>Marasmiaceae</taxon>
        <taxon>Paramarasmius</taxon>
    </lineage>
</organism>
<keyword evidence="3" id="KW-1185">Reference proteome</keyword>
<comment type="caution">
    <text evidence="2">The sequence shown here is derived from an EMBL/GenBank/DDBJ whole genome shotgun (WGS) entry which is preliminary data.</text>
</comment>
<feature type="transmembrane region" description="Helical" evidence="1">
    <location>
        <begin position="130"/>
        <end position="159"/>
    </location>
</feature>
<gene>
    <name evidence="2" type="ORF">VNI00_018262</name>
</gene>
<evidence type="ECO:0000313" key="3">
    <source>
        <dbReference type="Proteomes" id="UP001383192"/>
    </source>
</evidence>
<name>A0AAW0AYQ7_9AGAR</name>
<reference evidence="2 3" key="1">
    <citation type="submission" date="2024-01" db="EMBL/GenBank/DDBJ databases">
        <title>A draft genome for a cacao thread blight-causing isolate of Paramarasmius palmivorus.</title>
        <authorList>
            <person name="Baruah I.K."/>
            <person name="Bukari Y."/>
            <person name="Amoako-Attah I."/>
            <person name="Meinhardt L.W."/>
            <person name="Bailey B.A."/>
            <person name="Cohen S.P."/>
        </authorList>
    </citation>
    <scope>NUCLEOTIDE SEQUENCE [LARGE SCALE GENOMIC DNA]</scope>
    <source>
        <strain evidence="2 3">GH-12</strain>
    </source>
</reference>
<keyword evidence="1" id="KW-0472">Membrane</keyword>
<feature type="transmembrane region" description="Helical" evidence="1">
    <location>
        <begin position="53"/>
        <end position="75"/>
    </location>
</feature>
<dbReference type="Proteomes" id="UP001383192">
    <property type="component" value="Unassembled WGS sequence"/>
</dbReference>
<protein>
    <submittedName>
        <fullName evidence="2">Uncharacterized protein</fullName>
    </submittedName>
</protein>
<evidence type="ECO:0000256" key="1">
    <source>
        <dbReference type="SAM" id="Phobius"/>
    </source>
</evidence>
<dbReference type="EMBL" id="JAYKXP010000221">
    <property type="protein sequence ID" value="KAK7018742.1"/>
    <property type="molecule type" value="Genomic_DNA"/>
</dbReference>
<dbReference type="AlphaFoldDB" id="A0AAW0AYQ7"/>
<keyword evidence="1" id="KW-1133">Transmembrane helix</keyword>
<feature type="transmembrane region" description="Helical" evidence="1">
    <location>
        <begin position="95"/>
        <end position="118"/>
    </location>
</feature>
<proteinExistence type="predicted"/>
<accession>A0AAW0AYQ7</accession>
<evidence type="ECO:0000313" key="2">
    <source>
        <dbReference type="EMBL" id="KAK7018742.1"/>
    </source>
</evidence>
<keyword evidence="1" id="KW-0812">Transmembrane</keyword>
<sequence>MFWRAAVLWKNKKRMVLLPFILLVLTAVSDVTLIGCYVGSGDNRLRKCDPIRVLTWVLTIGTNIATVGSLGYYAWLHRQAVRGYLSTHHSKPERILVIIVEGGIVYTINLVLLGVVTIVAEYEATTTKSFGWFCASSILEVISFCLQDMYPALLLVIIFMGRSIWDSDGEILTQERTSNERGPSIGSG</sequence>